<name>A0A849AVM8_9MICO</name>
<feature type="transmembrane region" description="Helical" evidence="2">
    <location>
        <begin position="30"/>
        <end position="51"/>
    </location>
</feature>
<dbReference type="InterPro" id="IPR001466">
    <property type="entry name" value="Beta-lactam-related"/>
</dbReference>
<keyword evidence="2" id="KW-0812">Transmembrane</keyword>
<keyword evidence="2" id="KW-0472">Membrane</keyword>
<reference evidence="4 5" key="1">
    <citation type="submission" date="2020-05" db="EMBL/GenBank/DDBJ databases">
        <title>MicrobeNet Type strains.</title>
        <authorList>
            <person name="Nicholson A.C."/>
        </authorList>
    </citation>
    <scope>NUCLEOTIDE SEQUENCE [LARGE SCALE GENOMIC DNA]</scope>
    <source>
        <strain evidence="4 5">CCUG 46604</strain>
    </source>
</reference>
<dbReference type="AlphaFoldDB" id="A0A849AVM8"/>
<evidence type="ECO:0000256" key="2">
    <source>
        <dbReference type="SAM" id="Phobius"/>
    </source>
</evidence>
<evidence type="ECO:0000259" key="3">
    <source>
        <dbReference type="Pfam" id="PF00144"/>
    </source>
</evidence>
<dbReference type="PANTHER" id="PTHR46825:SF9">
    <property type="entry name" value="BETA-LACTAMASE-RELATED DOMAIN-CONTAINING PROTEIN"/>
    <property type="match status" value="1"/>
</dbReference>
<dbReference type="Gene3D" id="3.40.710.10">
    <property type="entry name" value="DD-peptidase/beta-lactamase superfamily"/>
    <property type="match status" value="1"/>
</dbReference>
<dbReference type="SUPFAM" id="SSF56601">
    <property type="entry name" value="beta-lactamase/transpeptidase-like"/>
    <property type="match status" value="1"/>
</dbReference>
<evidence type="ECO:0000256" key="1">
    <source>
        <dbReference type="SAM" id="MobiDB-lite"/>
    </source>
</evidence>
<dbReference type="PANTHER" id="PTHR46825">
    <property type="entry name" value="D-ALANYL-D-ALANINE-CARBOXYPEPTIDASE/ENDOPEPTIDASE AMPH"/>
    <property type="match status" value="1"/>
</dbReference>
<dbReference type="RefSeq" id="WP_170273791.1">
    <property type="nucleotide sequence ID" value="NZ_BAAAKH010000007.1"/>
</dbReference>
<dbReference type="Pfam" id="PF00144">
    <property type="entry name" value="Beta-lactamase"/>
    <property type="match status" value="1"/>
</dbReference>
<dbReference type="EMBL" id="JABEMC010000002">
    <property type="protein sequence ID" value="NNG78724.1"/>
    <property type="molecule type" value="Genomic_DNA"/>
</dbReference>
<organism evidence="4 5">
    <name type="scientific">Brevibacterium luteolum</name>
    <dbReference type="NCBI Taxonomy" id="199591"/>
    <lineage>
        <taxon>Bacteria</taxon>
        <taxon>Bacillati</taxon>
        <taxon>Actinomycetota</taxon>
        <taxon>Actinomycetes</taxon>
        <taxon>Micrococcales</taxon>
        <taxon>Brevibacteriaceae</taxon>
        <taxon>Brevibacterium</taxon>
    </lineage>
</organism>
<feature type="compositionally biased region" description="Polar residues" evidence="1">
    <location>
        <begin position="1"/>
        <end position="25"/>
    </location>
</feature>
<dbReference type="InterPro" id="IPR012338">
    <property type="entry name" value="Beta-lactam/transpept-like"/>
</dbReference>
<dbReference type="Proteomes" id="UP000549517">
    <property type="component" value="Unassembled WGS sequence"/>
</dbReference>
<accession>A0A849AVM8</accession>
<feature type="domain" description="Beta-lactamase-related" evidence="3">
    <location>
        <begin position="76"/>
        <end position="371"/>
    </location>
</feature>
<comment type="caution">
    <text evidence="4">The sequence shown here is derived from an EMBL/GenBank/DDBJ whole genome shotgun (WGS) entry which is preliminary data.</text>
</comment>
<evidence type="ECO:0000313" key="5">
    <source>
        <dbReference type="Proteomes" id="UP000549517"/>
    </source>
</evidence>
<gene>
    <name evidence="4" type="ORF">HLA91_04935</name>
</gene>
<protein>
    <submittedName>
        <fullName evidence="4">Beta-lactamase family protein</fullName>
    </submittedName>
</protein>
<feature type="region of interest" description="Disordered" evidence="1">
    <location>
        <begin position="1"/>
        <end position="28"/>
    </location>
</feature>
<evidence type="ECO:0000313" key="4">
    <source>
        <dbReference type="EMBL" id="NNG78724.1"/>
    </source>
</evidence>
<keyword evidence="2" id="KW-1133">Transmembrane helix</keyword>
<sequence>MAYRTSPTEHPNTEHPNTAHPSTGRTPRRLLWPGAAALAVALLLTGLSPLFPRLGAPTGDRALGEAVIEAVGSRDRHHVAIAQVTPGGDEIRYAGFGADAHTEFEIGSITKTFTAVLFAQAIERGEVTADTTLGELFGPAAGAASEVTLLQLATHTSGLPRLPPGNPLPNFVAAVLHTDPYTESADDLLAGLSDISTPTAVAADAAAGEYSNYGYALLGLALAQAADTDYPRLLQERILTPLGMDDTYLPVERGGLSAGAPRGLAAGGIPASPWTMAASAPAGGIRSTAADMARYLQAVMTTDLPGSGDATTPHALLNEETEIGYGWLIEAQADPALTFHNGGTGGFRSVTGFTADGAGLVVLSDTTRSVDAALDLLSTPAGKETS</sequence>
<proteinExistence type="predicted"/>
<dbReference type="InterPro" id="IPR050491">
    <property type="entry name" value="AmpC-like"/>
</dbReference>